<dbReference type="AlphaFoldDB" id="A0A382IDA5"/>
<gene>
    <name evidence="1" type="ORF">METZ01_LOCUS250494</name>
</gene>
<name>A0A382IDA5_9ZZZZ</name>
<reference evidence="1" key="1">
    <citation type="submission" date="2018-05" db="EMBL/GenBank/DDBJ databases">
        <authorList>
            <person name="Lanie J.A."/>
            <person name="Ng W.-L."/>
            <person name="Kazmierczak K.M."/>
            <person name="Andrzejewski T.M."/>
            <person name="Davidsen T.M."/>
            <person name="Wayne K.J."/>
            <person name="Tettelin H."/>
            <person name="Glass J.I."/>
            <person name="Rusch D."/>
            <person name="Podicherti R."/>
            <person name="Tsui H.-C.T."/>
            <person name="Winkler M.E."/>
        </authorList>
    </citation>
    <scope>NUCLEOTIDE SEQUENCE</scope>
</reference>
<proteinExistence type="predicted"/>
<organism evidence="1">
    <name type="scientific">marine metagenome</name>
    <dbReference type="NCBI Taxonomy" id="408172"/>
    <lineage>
        <taxon>unclassified sequences</taxon>
        <taxon>metagenomes</taxon>
        <taxon>ecological metagenomes</taxon>
    </lineage>
</organism>
<evidence type="ECO:0000313" key="1">
    <source>
        <dbReference type="EMBL" id="SVB97640.1"/>
    </source>
</evidence>
<accession>A0A382IDA5</accession>
<protein>
    <submittedName>
        <fullName evidence="1">Uncharacterized protein</fullName>
    </submittedName>
</protein>
<sequence>MQVNKIKSIIELEPRRLRDIEIKIAT</sequence>
<dbReference type="EMBL" id="UINC01066684">
    <property type="protein sequence ID" value="SVB97640.1"/>
    <property type="molecule type" value="Genomic_DNA"/>
</dbReference>